<name>A0A840C3A8_9HYPH</name>
<organism evidence="9 10">
    <name type="scientific">Chelatococcus caeni</name>
    <dbReference type="NCBI Taxonomy" id="1348468"/>
    <lineage>
        <taxon>Bacteria</taxon>
        <taxon>Pseudomonadati</taxon>
        <taxon>Pseudomonadota</taxon>
        <taxon>Alphaproteobacteria</taxon>
        <taxon>Hyphomicrobiales</taxon>
        <taxon>Chelatococcaceae</taxon>
        <taxon>Chelatococcus</taxon>
    </lineage>
</organism>
<comment type="pathway">
    <text evidence="1 7">Cell wall biogenesis; peptidoglycan biosynthesis.</text>
</comment>
<evidence type="ECO:0000256" key="6">
    <source>
        <dbReference type="ARBA" id="ARBA00023316"/>
    </source>
</evidence>
<dbReference type="Pfam" id="PF03734">
    <property type="entry name" value="YkuD"/>
    <property type="match status" value="1"/>
</dbReference>
<feature type="domain" description="L,D-TPase catalytic" evidence="8">
    <location>
        <begin position="9"/>
        <end position="175"/>
    </location>
</feature>
<dbReference type="InterPro" id="IPR038063">
    <property type="entry name" value="Transpep_catalytic_dom"/>
</dbReference>
<proteinExistence type="inferred from homology"/>
<dbReference type="RefSeq" id="WP_183316463.1">
    <property type="nucleotide sequence ID" value="NZ_JACIEN010000002.1"/>
</dbReference>
<dbReference type="GO" id="GO:0016740">
    <property type="term" value="F:transferase activity"/>
    <property type="evidence" value="ECO:0007669"/>
    <property type="project" value="UniProtKB-KW"/>
</dbReference>
<evidence type="ECO:0000259" key="8">
    <source>
        <dbReference type="PROSITE" id="PS52029"/>
    </source>
</evidence>
<evidence type="ECO:0000256" key="4">
    <source>
        <dbReference type="ARBA" id="ARBA00022960"/>
    </source>
</evidence>
<reference evidence="9 10" key="1">
    <citation type="submission" date="2020-08" db="EMBL/GenBank/DDBJ databases">
        <title>Genomic Encyclopedia of Type Strains, Phase IV (KMG-IV): sequencing the most valuable type-strain genomes for metagenomic binning, comparative biology and taxonomic classification.</title>
        <authorList>
            <person name="Goeker M."/>
        </authorList>
    </citation>
    <scope>NUCLEOTIDE SEQUENCE [LARGE SCALE GENOMIC DNA]</scope>
    <source>
        <strain evidence="9 10">DSM 103737</strain>
    </source>
</reference>
<dbReference type="PANTHER" id="PTHR38589:SF1">
    <property type="entry name" value="BLR0621 PROTEIN"/>
    <property type="match status" value="1"/>
</dbReference>
<comment type="caution">
    <text evidence="9">The sequence shown here is derived from an EMBL/GenBank/DDBJ whole genome shotgun (WGS) entry which is preliminary data.</text>
</comment>
<evidence type="ECO:0000256" key="2">
    <source>
        <dbReference type="ARBA" id="ARBA00005992"/>
    </source>
</evidence>
<dbReference type="PROSITE" id="PS52029">
    <property type="entry name" value="LD_TPASE"/>
    <property type="match status" value="1"/>
</dbReference>
<evidence type="ECO:0000313" key="9">
    <source>
        <dbReference type="EMBL" id="MBB4016917.1"/>
    </source>
</evidence>
<dbReference type="Proteomes" id="UP000577362">
    <property type="component" value="Unassembled WGS sequence"/>
</dbReference>
<comment type="similarity">
    <text evidence="2">Belongs to the YkuD family.</text>
</comment>
<feature type="active site" description="Nucleophile" evidence="7">
    <location>
        <position position="152"/>
    </location>
</feature>
<dbReference type="InterPro" id="IPR005490">
    <property type="entry name" value="LD_TPept_cat_dom"/>
</dbReference>
<dbReference type="EMBL" id="JACIEN010000002">
    <property type="protein sequence ID" value="MBB4016917.1"/>
    <property type="molecule type" value="Genomic_DNA"/>
</dbReference>
<evidence type="ECO:0000256" key="7">
    <source>
        <dbReference type="PROSITE-ProRule" id="PRU01373"/>
    </source>
</evidence>
<gene>
    <name evidence="9" type="ORF">GGR16_001946</name>
</gene>
<evidence type="ECO:0000256" key="1">
    <source>
        <dbReference type="ARBA" id="ARBA00004752"/>
    </source>
</evidence>
<dbReference type="UniPathway" id="UPA00219"/>
<dbReference type="PANTHER" id="PTHR38589">
    <property type="entry name" value="BLR0621 PROTEIN"/>
    <property type="match status" value="1"/>
</dbReference>
<keyword evidence="10" id="KW-1185">Reference proteome</keyword>
<dbReference type="AlphaFoldDB" id="A0A840C3A8"/>
<keyword evidence="4 7" id="KW-0133">Cell shape</keyword>
<evidence type="ECO:0000256" key="3">
    <source>
        <dbReference type="ARBA" id="ARBA00022679"/>
    </source>
</evidence>
<keyword evidence="3" id="KW-0808">Transferase</keyword>
<dbReference type="GO" id="GO:0071555">
    <property type="term" value="P:cell wall organization"/>
    <property type="evidence" value="ECO:0007669"/>
    <property type="project" value="UniProtKB-UniRule"/>
</dbReference>
<keyword evidence="5 7" id="KW-0573">Peptidoglycan synthesis</keyword>
<dbReference type="GO" id="GO:0008360">
    <property type="term" value="P:regulation of cell shape"/>
    <property type="evidence" value="ECO:0007669"/>
    <property type="project" value="UniProtKB-UniRule"/>
</dbReference>
<evidence type="ECO:0000256" key="5">
    <source>
        <dbReference type="ARBA" id="ARBA00022984"/>
    </source>
</evidence>
<protein>
    <submittedName>
        <fullName evidence="9">L,D-peptidoglycan transpeptidase YkuD (ErfK/YbiS/YcfS/YnhG family)</fullName>
    </submittedName>
</protein>
<sequence length="190" mass="21322">MKRTFLRTVRVLPRPLDASRGLLVAGHVVLPCALGKGGVTRVKREGDGATPLGRFALGVLYLRPDKGARPRAGLPARRTRPDDGWCDAPGDRRYNRPVRLPYPASHERMWREDDVYDRVLDIRYNREPIRPGRGSAIFMHLARPGFAPTAGCVALRRADLNRLLPRLGPKTLLVIGSDPRRSSPPRKQKR</sequence>
<feature type="active site" description="Proton donor/acceptor" evidence="7">
    <location>
        <position position="140"/>
    </location>
</feature>
<accession>A0A840C3A8</accession>
<dbReference type="GO" id="GO:0009252">
    <property type="term" value="P:peptidoglycan biosynthetic process"/>
    <property type="evidence" value="ECO:0007669"/>
    <property type="project" value="UniProtKB-UniPathway"/>
</dbReference>
<keyword evidence="6 7" id="KW-0961">Cell wall biogenesis/degradation</keyword>
<evidence type="ECO:0000313" key="10">
    <source>
        <dbReference type="Proteomes" id="UP000577362"/>
    </source>
</evidence>
<dbReference type="GO" id="GO:0004180">
    <property type="term" value="F:carboxypeptidase activity"/>
    <property type="evidence" value="ECO:0007669"/>
    <property type="project" value="UniProtKB-ARBA"/>
</dbReference>
<dbReference type="SUPFAM" id="SSF141523">
    <property type="entry name" value="L,D-transpeptidase catalytic domain-like"/>
    <property type="match status" value="1"/>
</dbReference>